<feature type="region of interest" description="Disordered" evidence="15">
    <location>
        <begin position="1"/>
        <end position="22"/>
    </location>
</feature>
<dbReference type="EC" id="6.3.5.2" evidence="2"/>
<dbReference type="Gene3D" id="3.30.300.10">
    <property type="match status" value="1"/>
</dbReference>
<gene>
    <name evidence="17" type="ORF">FJAP1339_LOCUS545</name>
</gene>
<dbReference type="InterPro" id="IPR017926">
    <property type="entry name" value="GATASE"/>
</dbReference>
<evidence type="ECO:0000256" key="4">
    <source>
        <dbReference type="ARBA" id="ARBA00022598"/>
    </source>
</evidence>
<evidence type="ECO:0000256" key="5">
    <source>
        <dbReference type="ARBA" id="ARBA00022741"/>
    </source>
</evidence>
<keyword evidence="5 14" id="KW-0547">Nucleotide-binding</keyword>
<evidence type="ECO:0000256" key="14">
    <source>
        <dbReference type="PROSITE-ProRule" id="PRU00886"/>
    </source>
</evidence>
<evidence type="ECO:0000256" key="3">
    <source>
        <dbReference type="ARBA" id="ARBA00021562"/>
    </source>
</evidence>
<dbReference type="SUPFAM" id="SSF54810">
    <property type="entry name" value="GMP synthetase C-terminal dimerisation domain"/>
    <property type="match status" value="1"/>
</dbReference>
<dbReference type="PROSITE" id="PS51553">
    <property type="entry name" value="GMPS_ATP_PPASE"/>
    <property type="match status" value="1"/>
</dbReference>
<keyword evidence="9" id="KW-0315">Glutamine amidotransferase</keyword>
<dbReference type="NCBIfam" id="TIGR00888">
    <property type="entry name" value="guaA_Nterm"/>
    <property type="match status" value="1"/>
</dbReference>
<sequence>MAEPSPKKQKAERPTHDVARPASQLCSSRTQIAILDFGSQYSHLIARRVRELNVFCELYSCLVEPEILQSTNISGIILSGGPNAVYEEGAPHLNPGVWDLIHEKQIPLLGICYGMQELAHTHGGTVAKGLKREYGKSLVFRNEESMEAGEVLFKDIPDQDKGLQMWMSHGDKLETVPEGFVNIAHTSNAPHAAIANPEKQMFAVQFHPEVTHSPSGKKMLENFVVGVCKSPTDWNMTDIAEEFIQEVRDRVGPTGQVIGAVSGGVDSSVAATLLQKAIGDRFHAVLVDNGCLRLNESTEVMDRLHNKLGINLHLVDASERFMGVLEGIEDPEEKRKRIGRTFIEVFQEEAKRIEGEEVKFLLQGTLYPDVIESISYKGPSATIKSHHNVGGLPDIMNLELIEPLRELFKDEVRSLGLALGIEEASVWRHPFPGPGLAIRVLGPLNQGYLDTLRLADDILIQELHKHDLYKKIGQAFCVLLPCKSVGVMGDGRTYENVCAVRCVQTTDYMTADWFHMPYEVMGIISNRIINEVSGINRVTYDISSKPPATIEWE</sequence>
<dbReference type="Pfam" id="PF00117">
    <property type="entry name" value="GATase"/>
    <property type="match status" value="1"/>
</dbReference>
<proteinExistence type="inferred from homology"/>
<organism evidence="17">
    <name type="scientific">Fibrocapsa japonica</name>
    <dbReference type="NCBI Taxonomy" id="94617"/>
    <lineage>
        <taxon>Eukaryota</taxon>
        <taxon>Sar</taxon>
        <taxon>Stramenopiles</taxon>
        <taxon>Ochrophyta</taxon>
        <taxon>Raphidophyceae</taxon>
        <taxon>Chattonellales</taxon>
        <taxon>Chattonellaceae</taxon>
        <taxon>Fibrocapsa</taxon>
    </lineage>
</organism>
<keyword evidence="8 14" id="KW-0067">ATP-binding</keyword>
<name>A0A7S2UVV2_9STRA</name>
<dbReference type="FunFam" id="3.40.50.880:FF:000001">
    <property type="entry name" value="GMP synthase [glutamine-hydrolyzing]"/>
    <property type="match status" value="1"/>
</dbReference>
<protein>
    <recommendedName>
        <fullName evidence="3">GMP synthase [glutamine-hydrolyzing]</fullName>
        <ecNumber evidence="2">6.3.5.2</ecNumber>
    </recommendedName>
    <alternativeName>
        <fullName evidence="10">GMP synthetase</fullName>
    </alternativeName>
    <alternativeName>
        <fullName evidence="11">Glutamine amidotransferase</fullName>
    </alternativeName>
</protein>
<dbReference type="InterPro" id="IPR014729">
    <property type="entry name" value="Rossmann-like_a/b/a_fold"/>
</dbReference>
<dbReference type="Gene3D" id="3.40.50.880">
    <property type="match status" value="1"/>
</dbReference>
<dbReference type="EMBL" id="HBHR01001429">
    <property type="protein sequence ID" value="CAD9858027.1"/>
    <property type="molecule type" value="Transcribed_RNA"/>
</dbReference>
<evidence type="ECO:0000256" key="7">
    <source>
        <dbReference type="ARBA" id="ARBA00022755"/>
    </source>
</evidence>
<evidence type="ECO:0000256" key="15">
    <source>
        <dbReference type="SAM" id="MobiDB-lite"/>
    </source>
</evidence>
<evidence type="ECO:0000256" key="10">
    <source>
        <dbReference type="ARBA" id="ARBA00030464"/>
    </source>
</evidence>
<dbReference type="InterPro" id="IPR004739">
    <property type="entry name" value="GMP_synth_GATase"/>
</dbReference>
<dbReference type="GO" id="GO:0005524">
    <property type="term" value="F:ATP binding"/>
    <property type="evidence" value="ECO:0007669"/>
    <property type="project" value="UniProtKB-UniRule"/>
</dbReference>
<dbReference type="InterPro" id="IPR022955">
    <property type="entry name" value="GMP_synthase"/>
</dbReference>
<reference evidence="17" key="1">
    <citation type="submission" date="2021-01" db="EMBL/GenBank/DDBJ databases">
        <authorList>
            <person name="Corre E."/>
            <person name="Pelletier E."/>
            <person name="Niang G."/>
            <person name="Scheremetjew M."/>
            <person name="Finn R."/>
            <person name="Kale V."/>
            <person name="Holt S."/>
            <person name="Cochrane G."/>
            <person name="Meng A."/>
            <person name="Brown T."/>
            <person name="Cohen L."/>
        </authorList>
    </citation>
    <scope>NUCLEOTIDE SEQUENCE</scope>
    <source>
        <strain evidence="17">CCMP1661</strain>
    </source>
</reference>
<accession>A0A7S2UVV2</accession>
<dbReference type="PRINTS" id="PR00097">
    <property type="entry name" value="ANTSNTHASEII"/>
</dbReference>
<dbReference type="CDD" id="cd01742">
    <property type="entry name" value="GATase1_GMP_Synthase"/>
    <property type="match status" value="1"/>
</dbReference>
<dbReference type="FunFam" id="3.40.50.620:FF:000001">
    <property type="entry name" value="GMP synthase [glutamine-hydrolyzing]"/>
    <property type="match status" value="1"/>
</dbReference>
<evidence type="ECO:0000313" key="17">
    <source>
        <dbReference type="EMBL" id="CAD9858027.1"/>
    </source>
</evidence>
<evidence type="ECO:0000256" key="6">
    <source>
        <dbReference type="ARBA" id="ARBA00022749"/>
    </source>
</evidence>
<evidence type="ECO:0000259" key="16">
    <source>
        <dbReference type="PROSITE" id="PS51553"/>
    </source>
</evidence>
<keyword evidence="7 14" id="KW-0658">Purine biosynthesis</keyword>
<dbReference type="PRINTS" id="PR00096">
    <property type="entry name" value="GATASE"/>
</dbReference>
<dbReference type="Pfam" id="PF00958">
    <property type="entry name" value="GMP_synt_C"/>
    <property type="match status" value="1"/>
</dbReference>
<feature type="domain" description="GMPS ATP-PPase" evidence="16">
    <location>
        <begin position="234"/>
        <end position="428"/>
    </location>
</feature>
<dbReference type="UniPathway" id="UPA00189">
    <property type="reaction ID" value="UER00296"/>
</dbReference>
<dbReference type="SUPFAM" id="SSF52317">
    <property type="entry name" value="Class I glutamine amidotransferase-like"/>
    <property type="match status" value="1"/>
</dbReference>
<dbReference type="InterPro" id="IPR025777">
    <property type="entry name" value="GMPS_ATP_PPase_dom"/>
</dbReference>
<dbReference type="PROSITE" id="PS51273">
    <property type="entry name" value="GATASE_TYPE_1"/>
    <property type="match status" value="1"/>
</dbReference>
<dbReference type="InterPro" id="IPR029062">
    <property type="entry name" value="Class_I_gatase-like"/>
</dbReference>
<dbReference type="InterPro" id="IPR001674">
    <property type="entry name" value="GMP_synth_C"/>
</dbReference>
<dbReference type="FunFam" id="3.30.300.10:FF:000002">
    <property type="entry name" value="GMP synthase [glutamine-hydrolyzing]"/>
    <property type="match status" value="1"/>
</dbReference>
<evidence type="ECO:0000256" key="2">
    <source>
        <dbReference type="ARBA" id="ARBA00012746"/>
    </source>
</evidence>
<comment type="catalytic activity">
    <reaction evidence="13">
        <text>XMP + L-glutamine + ATP + H2O = GMP + L-glutamate + AMP + diphosphate + 2 H(+)</text>
        <dbReference type="Rhea" id="RHEA:11680"/>
        <dbReference type="ChEBI" id="CHEBI:15377"/>
        <dbReference type="ChEBI" id="CHEBI:15378"/>
        <dbReference type="ChEBI" id="CHEBI:29985"/>
        <dbReference type="ChEBI" id="CHEBI:30616"/>
        <dbReference type="ChEBI" id="CHEBI:33019"/>
        <dbReference type="ChEBI" id="CHEBI:57464"/>
        <dbReference type="ChEBI" id="CHEBI:58115"/>
        <dbReference type="ChEBI" id="CHEBI:58359"/>
        <dbReference type="ChEBI" id="CHEBI:456215"/>
        <dbReference type="EC" id="6.3.5.2"/>
    </reaction>
</comment>
<dbReference type="HAMAP" id="MF_00344">
    <property type="entry name" value="GMP_synthase"/>
    <property type="match status" value="1"/>
</dbReference>
<evidence type="ECO:0000256" key="13">
    <source>
        <dbReference type="ARBA" id="ARBA00049404"/>
    </source>
</evidence>
<comment type="pathway">
    <text evidence="1">Purine metabolism; GMP biosynthesis; GMP from XMP (L-Gln route): step 1/1.</text>
</comment>
<dbReference type="Pfam" id="PF02540">
    <property type="entry name" value="NAD_synthase"/>
    <property type="match status" value="1"/>
</dbReference>
<dbReference type="PANTHER" id="PTHR11922:SF2">
    <property type="entry name" value="GMP SYNTHASE [GLUTAMINE-HYDROLYZING]"/>
    <property type="match status" value="1"/>
</dbReference>
<evidence type="ECO:0000256" key="1">
    <source>
        <dbReference type="ARBA" id="ARBA00005153"/>
    </source>
</evidence>
<keyword evidence="4" id="KW-0436">Ligase</keyword>
<dbReference type="AlphaFoldDB" id="A0A7S2UVV2"/>
<feature type="compositionally biased region" description="Basic and acidic residues" evidence="15">
    <location>
        <begin position="1"/>
        <end position="19"/>
    </location>
</feature>
<dbReference type="SUPFAM" id="SSF52402">
    <property type="entry name" value="Adenine nucleotide alpha hydrolases-like"/>
    <property type="match status" value="1"/>
</dbReference>
<evidence type="ECO:0000256" key="9">
    <source>
        <dbReference type="ARBA" id="ARBA00022962"/>
    </source>
</evidence>
<dbReference type="NCBIfam" id="TIGR00884">
    <property type="entry name" value="guaA_Cterm"/>
    <property type="match status" value="1"/>
</dbReference>
<dbReference type="PANTHER" id="PTHR11922">
    <property type="entry name" value="GMP SYNTHASE-RELATED"/>
    <property type="match status" value="1"/>
</dbReference>
<keyword evidence="6 14" id="KW-0332">GMP biosynthesis</keyword>
<dbReference type="GO" id="GO:0003921">
    <property type="term" value="F:GMP synthase activity"/>
    <property type="evidence" value="ECO:0007669"/>
    <property type="project" value="InterPro"/>
</dbReference>
<evidence type="ECO:0000256" key="12">
    <source>
        <dbReference type="ARBA" id="ARBA00044933"/>
    </source>
</evidence>
<comment type="function">
    <text evidence="12">Catalyzes the conversion of xanthine monophosphate (XMP) to GMP in the presence of glutamine and ATP through an adenyl-XMP intermediate.</text>
</comment>
<dbReference type="Gene3D" id="3.40.50.620">
    <property type="entry name" value="HUPs"/>
    <property type="match status" value="1"/>
</dbReference>
<dbReference type="InterPro" id="IPR022310">
    <property type="entry name" value="NAD/GMP_synthase"/>
</dbReference>
<dbReference type="NCBIfam" id="NF000848">
    <property type="entry name" value="PRK00074.1"/>
    <property type="match status" value="1"/>
</dbReference>
<dbReference type="GO" id="GO:0005829">
    <property type="term" value="C:cytosol"/>
    <property type="evidence" value="ECO:0007669"/>
    <property type="project" value="TreeGrafter"/>
</dbReference>
<evidence type="ECO:0000256" key="8">
    <source>
        <dbReference type="ARBA" id="ARBA00022840"/>
    </source>
</evidence>
<feature type="binding site" evidence="14">
    <location>
        <begin position="262"/>
        <end position="268"/>
    </location>
    <ligand>
        <name>ATP</name>
        <dbReference type="ChEBI" id="CHEBI:30616"/>
    </ligand>
</feature>
<dbReference type="CDD" id="cd01997">
    <property type="entry name" value="GMP_synthase_C"/>
    <property type="match status" value="1"/>
</dbReference>
<evidence type="ECO:0000256" key="11">
    <source>
        <dbReference type="ARBA" id="ARBA00031356"/>
    </source>
</evidence>